<keyword evidence="1" id="KW-0472">Membrane</keyword>
<dbReference type="AlphaFoldDB" id="E4XKD0"/>
<keyword evidence="1" id="KW-0812">Transmembrane</keyword>
<dbReference type="InParanoid" id="E4XKD0"/>
<proteinExistence type="predicted"/>
<accession>E4XKD0</accession>
<organism evidence="2">
    <name type="scientific">Oikopleura dioica</name>
    <name type="common">Tunicate</name>
    <dbReference type="NCBI Taxonomy" id="34765"/>
    <lineage>
        <taxon>Eukaryota</taxon>
        <taxon>Metazoa</taxon>
        <taxon>Chordata</taxon>
        <taxon>Tunicata</taxon>
        <taxon>Appendicularia</taxon>
        <taxon>Copelata</taxon>
        <taxon>Oikopleuridae</taxon>
        <taxon>Oikopleura</taxon>
    </lineage>
</organism>
<reference evidence="2" key="1">
    <citation type="journal article" date="2010" name="Science">
        <title>Plasticity of animal genome architecture unmasked by rapid evolution of a pelagic tunicate.</title>
        <authorList>
            <person name="Denoeud F."/>
            <person name="Henriet S."/>
            <person name="Mungpakdee S."/>
            <person name="Aury J.M."/>
            <person name="Da Silva C."/>
            <person name="Brinkmann H."/>
            <person name="Mikhaleva J."/>
            <person name="Olsen L.C."/>
            <person name="Jubin C."/>
            <person name="Canestro C."/>
            <person name="Bouquet J.M."/>
            <person name="Danks G."/>
            <person name="Poulain J."/>
            <person name="Campsteijn C."/>
            <person name="Adamski M."/>
            <person name="Cross I."/>
            <person name="Yadetie F."/>
            <person name="Muffato M."/>
            <person name="Louis A."/>
            <person name="Butcher S."/>
            <person name="Tsagkogeorga G."/>
            <person name="Konrad A."/>
            <person name="Singh S."/>
            <person name="Jensen M.F."/>
            <person name="Cong E.H."/>
            <person name="Eikeseth-Otteraa H."/>
            <person name="Noel B."/>
            <person name="Anthouard V."/>
            <person name="Porcel B.M."/>
            <person name="Kachouri-Lafond R."/>
            <person name="Nishino A."/>
            <person name="Ugolini M."/>
            <person name="Chourrout P."/>
            <person name="Nishida H."/>
            <person name="Aasland R."/>
            <person name="Huzurbazar S."/>
            <person name="Westhof E."/>
            <person name="Delsuc F."/>
            <person name="Lehrach H."/>
            <person name="Reinhardt R."/>
            <person name="Weissenbach J."/>
            <person name="Roy S.W."/>
            <person name="Artiguenave F."/>
            <person name="Postlethwait J.H."/>
            <person name="Manak J.R."/>
            <person name="Thompson E.M."/>
            <person name="Jaillon O."/>
            <person name="Du Pasquier L."/>
            <person name="Boudinot P."/>
            <person name="Liberles D.A."/>
            <person name="Volff J.N."/>
            <person name="Philippe H."/>
            <person name="Lenhard B."/>
            <person name="Roest Crollius H."/>
            <person name="Wincker P."/>
            <person name="Chourrout D."/>
        </authorList>
    </citation>
    <scope>NUCLEOTIDE SEQUENCE [LARGE SCALE GENOMIC DNA]</scope>
</reference>
<evidence type="ECO:0000313" key="3">
    <source>
        <dbReference type="Proteomes" id="UP000001307"/>
    </source>
</evidence>
<dbReference type="EMBL" id="FN653064">
    <property type="protein sequence ID" value="CBY24919.1"/>
    <property type="molecule type" value="Genomic_DNA"/>
</dbReference>
<gene>
    <name evidence="2" type="ORF">GSOID_T00013093001</name>
</gene>
<evidence type="ECO:0000256" key="1">
    <source>
        <dbReference type="SAM" id="Phobius"/>
    </source>
</evidence>
<dbReference type="Proteomes" id="UP000001307">
    <property type="component" value="Unassembled WGS sequence"/>
</dbReference>
<protein>
    <submittedName>
        <fullName evidence="2">Uncharacterized protein</fullName>
    </submittedName>
</protein>
<name>E4XKD0_OIKDI</name>
<keyword evidence="1" id="KW-1133">Transmembrane helix</keyword>
<feature type="transmembrane region" description="Helical" evidence="1">
    <location>
        <begin position="6"/>
        <end position="24"/>
    </location>
</feature>
<keyword evidence="3" id="KW-1185">Reference proteome</keyword>
<sequence>METTTFLTLSGTVFALSLVIIAAVKGRKRQFKNWRDLKKLELGQSCSRIGEIVQLEEVKVWNADPISSYRTNL</sequence>
<evidence type="ECO:0000313" key="2">
    <source>
        <dbReference type="EMBL" id="CBY24919.1"/>
    </source>
</evidence>